<dbReference type="GO" id="GO:0015250">
    <property type="term" value="F:water channel activity"/>
    <property type="evidence" value="ECO:0007669"/>
    <property type="project" value="TreeGrafter"/>
</dbReference>
<keyword evidence="12" id="KW-1185">Reference proteome</keyword>
<evidence type="ECO:0000256" key="2">
    <source>
        <dbReference type="ARBA" id="ARBA00006175"/>
    </source>
</evidence>
<comment type="subcellular location">
    <subcellularLocation>
        <location evidence="1">Membrane</location>
        <topology evidence="1">Multi-pass membrane protein</topology>
    </subcellularLocation>
</comment>
<feature type="transmembrane region" description="Helical" evidence="10">
    <location>
        <begin position="389"/>
        <end position="407"/>
    </location>
</feature>
<dbReference type="EMBL" id="WVTA01000015">
    <property type="protein sequence ID" value="KAK3201747.1"/>
    <property type="molecule type" value="Genomic_DNA"/>
</dbReference>
<keyword evidence="5" id="KW-0677">Repeat</keyword>
<dbReference type="AlphaFoldDB" id="A0AAN6LPN9"/>
<evidence type="ECO:0000256" key="10">
    <source>
        <dbReference type="SAM" id="Phobius"/>
    </source>
</evidence>
<comment type="similarity">
    <text evidence="2">Belongs to the MIP/aquaporin (TC 1.A.8) family.</text>
</comment>
<dbReference type="PRINTS" id="PR00783">
    <property type="entry name" value="MINTRINSICP"/>
</dbReference>
<evidence type="ECO:0000256" key="1">
    <source>
        <dbReference type="ARBA" id="ARBA00004141"/>
    </source>
</evidence>
<dbReference type="Gene3D" id="1.20.1080.10">
    <property type="entry name" value="Glycerol uptake facilitator protein"/>
    <property type="match status" value="1"/>
</dbReference>
<keyword evidence="3" id="KW-0813">Transport</keyword>
<evidence type="ECO:0008006" key="13">
    <source>
        <dbReference type="Google" id="ProtNLM"/>
    </source>
</evidence>
<feature type="transmembrane region" description="Helical" evidence="10">
    <location>
        <begin position="255"/>
        <end position="273"/>
    </location>
</feature>
<reference evidence="11 12" key="1">
    <citation type="submission" date="2021-02" db="EMBL/GenBank/DDBJ databases">
        <title>Genome assembly of Pseudopithomyces chartarum.</title>
        <authorList>
            <person name="Jauregui R."/>
            <person name="Singh J."/>
            <person name="Voisey C."/>
        </authorList>
    </citation>
    <scope>NUCLEOTIDE SEQUENCE [LARGE SCALE GENOMIC DNA]</scope>
    <source>
        <strain evidence="11 12">AGR01</strain>
    </source>
</reference>
<dbReference type="FunFam" id="1.20.1080.10:FF:000014">
    <property type="entry name" value="Aquaporin 1"/>
    <property type="match status" value="1"/>
</dbReference>
<gene>
    <name evidence="11" type="ORF">GRF29_164g532534</name>
</gene>
<dbReference type="GO" id="GO:0005886">
    <property type="term" value="C:plasma membrane"/>
    <property type="evidence" value="ECO:0007669"/>
    <property type="project" value="TreeGrafter"/>
</dbReference>
<comment type="catalytic activity">
    <reaction evidence="8">
        <text>H2O(in) = H2O(out)</text>
        <dbReference type="Rhea" id="RHEA:29667"/>
        <dbReference type="ChEBI" id="CHEBI:15377"/>
    </reaction>
</comment>
<keyword evidence="4 10" id="KW-0812">Transmembrane</keyword>
<evidence type="ECO:0000256" key="6">
    <source>
        <dbReference type="ARBA" id="ARBA00022989"/>
    </source>
</evidence>
<evidence type="ECO:0000256" key="5">
    <source>
        <dbReference type="ARBA" id="ARBA00022737"/>
    </source>
</evidence>
<dbReference type="PANTHER" id="PTHR19139:SF283">
    <property type="entry name" value="AQUAPORIN"/>
    <property type="match status" value="1"/>
</dbReference>
<dbReference type="Pfam" id="PF00230">
    <property type="entry name" value="MIP"/>
    <property type="match status" value="1"/>
</dbReference>
<dbReference type="InterPro" id="IPR034294">
    <property type="entry name" value="Aquaporin_transptr"/>
</dbReference>
<name>A0AAN6LPN9_9PLEO</name>
<evidence type="ECO:0000256" key="9">
    <source>
        <dbReference type="SAM" id="MobiDB-lite"/>
    </source>
</evidence>
<proteinExistence type="inferred from homology"/>
<feature type="region of interest" description="Disordered" evidence="9">
    <location>
        <begin position="1"/>
        <end position="235"/>
    </location>
</feature>
<feature type="transmembrane region" description="Helical" evidence="10">
    <location>
        <begin position="304"/>
        <end position="328"/>
    </location>
</feature>
<evidence type="ECO:0000256" key="3">
    <source>
        <dbReference type="ARBA" id="ARBA00022448"/>
    </source>
</evidence>
<feature type="transmembrane region" description="Helical" evidence="10">
    <location>
        <begin position="349"/>
        <end position="369"/>
    </location>
</feature>
<keyword evidence="7 10" id="KW-0472">Membrane</keyword>
<comment type="caution">
    <text evidence="11">The sequence shown here is derived from an EMBL/GenBank/DDBJ whole genome shotgun (WGS) entry which is preliminary data.</text>
</comment>
<evidence type="ECO:0000313" key="11">
    <source>
        <dbReference type="EMBL" id="KAK3201747.1"/>
    </source>
</evidence>
<evidence type="ECO:0000256" key="4">
    <source>
        <dbReference type="ARBA" id="ARBA00022692"/>
    </source>
</evidence>
<feature type="transmembrane region" description="Helical" evidence="10">
    <location>
        <begin position="414"/>
        <end position="435"/>
    </location>
</feature>
<feature type="compositionally biased region" description="Basic and acidic residues" evidence="9">
    <location>
        <begin position="102"/>
        <end position="112"/>
    </location>
</feature>
<feature type="compositionally biased region" description="Polar residues" evidence="9">
    <location>
        <begin position="24"/>
        <end position="38"/>
    </location>
</feature>
<organism evidence="11 12">
    <name type="scientific">Pseudopithomyces chartarum</name>
    <dbReference type="NCBI Taxonomy" id="1892770"/>
    <lineage>
        <taxon>Eukaryota</taxon>
        <taxon>Fungi</taxon>
        <taxon>Dikarya</taxon>
        <taxon>Ascomycota</taxon>
        <taxon>Pezizomycotina</taxon>
        <taxon>Dothideomycetes</taxon>
        <taxon>Pleosporomycetidae</taxon>
        <taxon>Pleosporales</taxon>
        <taxon>Massarineae</taxon>
        <taxon>Didymosphaeriaceae</taxon>
        <taxon>Pseudopithomyces</taxon>
    </lineage>
</organism>
<dbReference type="SUPFAM" id="SSF81338">
    <property type="entry name" value="Aquaporin-like"/>
    <property type="match status" value="1"/>
</dbReference>
<evidence type="ECO:0000313" key="12">
    <source>
        <dbReference type="Proteomes" id="UP001280581"/>
    </source>
</evidence>
<feature type="compositionally biased region" description="Basic residues" evidence="9">
    <location>
        <begin position="143"/>
        <end position="153"/>
    </location>
</feature>
<sequence length="506" mass="55738">MSQERQPGALPQYYGQQMPDGTLVESSPTVPLGSQASRDTLVRLPMHPNAAHVPLQDQDTTRHSTMTTFPSAPDKVSPSASRSRAKTIGDNSRWLVPLARQQDQEDNYHEVRSSSQNHRHHLGSMRHQPTYEEYSDKEDRPRAYRRPARRHTRPPPAHGKLPAPVAPAGGYSHEQTRSSVDGWRPSYDYESDTPTKPRVRASYGYGSEEDEGYRRPRAAHGGGGRRGPPRSPPTTEDVMRLPWTLWMSSDLKNHFVAFIGEFVGTTMFLFFAFSGTQVANIQSAGSSNTTTGADTGFSPQVLQYISLVFGFSLMVNVWIFFRISGGLFNPAVTFAMLLTKSMSASRAGLLLTAQMAGSIFASFLVSVMFPTPLNVRTTLSADTSVARGVFIEAVLTAELVFTIFMLAKEKHKATFIAPVGIGLALFVAELVGVYYTGGSLNPARSFGPCVVTGIFDQEHWIYWVGPAAGAAIAVVFYNFIKILEYEMANPDQDADEKDIKEKQNSA</sequence>
<keyword evidence="6 10" id="KW-1133">Transmembrane helix</keyword>
<dbReference type="InterPro" id="IPR023271">
    <property type="entry name" value="Aquaporin-like"/>
</dbReference>
<evidence type="ECO:0000256" key="8">
    <source>
        <dbReference type="ARBA" id="ARBA00034651"/>
    </source>
</evidence>
<dbReference type="InterPro" id="IPR000425">
    <property type="entry name" value="MIP"/>
</dbReference>
<evidence type="ECO:0000256" key="7">
    <source>
        <dbReference type="ARBA" id="ARBA00023136"/>
    </source>
</evidence>
<accession>A0AAN6LPN9</accession>
<dbReference type="Proteomes" id="UP001280581">
    <property type="component" value="Unassembled WGS sequence"/>
</dbReference>
<feature type="transmembrane region" description="Helical" evidence="10">
    <location>
        <begin position="460"/>
        <end position="480"/>
    </location>
</feature>
<protein>
    <recommendedName>
        <fullName evidence="13">Aquaporin-like protein</fullName>
    </recommendedName>
</protein>
<dbReference type="PANTHER" id="PTHR19139">
    <property type="entry name" value="AQUAPORIN TRANSPORTER"/>
    <property type="match status" value="1"/>
</dbReference>